<accession>A0A0C9VRL1</accession>
<gene>
    <name evidence="7" type="ORF">M422DRAFT_32046</name>
</gene>
<evidence type="ECO:0000313" key="7">
    <source>
        <dbReference type="EMBL" id="KIJ40930.1"/>
    </source>
</evidence>
<dbReference type="OrthoDB" id="6428174at2759"/>
<dbReference type="HOGENOM" id="CLU_012349_6_3_1"/>
<dbReference type="InterPro" id="IPR037185">
    <property type="entry name" value="EmrE-like"/>
</dbReference>
<feature type="transmembrane region" description="Helical" evidence="6">
    <location>
        <begin position="26"/>
        <end position="47"/>
    </location>
</feature>
<dbReference type="AlphaFoldDB" id="A0A0C9VRL1"/>
<proteinExistence type="predicted"/>
<sequence length="632" mass="67872">MSNTTTTSAAASTSAAGGLPQLPGSFKIVGVILAVLSGLLIGSSFVFKKKGLLRSQAGGVAGEGVAYLKSPMWWTGMTMMILGEFCNFAAYAFVPAVIVTPLGALSVVICAVLSSIFLNEKLSFFGWIGCGLSIVGSVIIALNGPTEQSVGQISEFKKLFLAPGFLVWTGVLIVASIVIIIFFIPKYGKTSMLWCIFVCSMIGGLSVSTTTGLGGAIVTSIFQHDNQFKNYFIYILIVFVIITLLTEVYYLNMALALFNTVMVTPTYYVIFTFFTLVTSVVLFQGLHSTVVELITVVMGFLVICAGIIILQMSKVDPTKLKTLDRRSTMLLQASRSMTEHAEKSITGMEDPGMDALRGTFGAVGSIIRARSARRMSQSSRGTALSNARQGLPRHQLYDPPVRQPGTMSGVSEGSELPIPKDGLSPSIYSTGPPRTPTIKFTDQDLAHYYRGPGEPGEARHERLAAHGWSHGEPSSRHHSMITTTTATTDMTDTTATTAGSGTLYASPSLLPGNLPSSAPPRDHTFYNPSREDPFAGSPSTAAVGGNFAHSHTYSYDDEPPRGSFPQRSPRKYPKAASHGGDDDDDKEESVSLVRNPLEEDSRESELESESEMDFEPPPNGGIRLLSSSTTRI</sequence>
<feature type="transmembrane region" description="Helical" evidence="6">
    <location>
        <begin position="231"/>
        <end position="251"/>
    </location>
</feature>
<feature type="transmembrane region" description="Helical" evidence="6">
    <location>
        <begin position="165"/>
        <end position="185"/>
    </location>
</feature>
<dbReference type="PANTHER" id="PTHR12570">
    <property type="match status" value="1"/>
</dbReference>
<feature type="transmembrane region" description="Helical" evidence="6">
    <location>
        <begin position="124"/>
        <end position="144"/>
    </location>
</feature>
<evidence type="ECO:0000256" key="2">
    <source>
        <dbReference type="ARBA" id="ARBA00022692"/>
    </source>
</evidence>
<evidence type="ECO:0000256" key="6">
    <source>
        <dbReference type="SAM" id="Phobius"/>
    </source>
</evidence>
<organism evidence="7 8">
    <name type="scientific">Sphaerobolus stellatus (strain SS14)</name>
    <dbReference type="NCBI Taxonomy" id="990650"/>
    <lineage>
        <taxon>Eukaryota</taxon>
        <taxon>Fungi</taxon>
        <taxon>Dikarya</taxon>
        <taxon>Basidiomycota</taxon>
        <taxon>Agaricomycotina</taxon>
        <taxon>Agaricomycetes</taxon>
        <taxon>Phallomycetidae</taxon>
        <taxon>Geastrales</taxon>
        <taxon>Sphaerobolaceae</taxon>
        <taxon>Sphaerobolus</taxon>
    </lineage>
</organism>
<evidence type="ECO:0000313" key="8">
    <source>
        <dbReference type="Proteomes" id="UP000054279"/>
    </source>
</evidence>
<evidence type="ECO:0000256" key="1">
    <source>
        <dbReference type="ARBA" id="ARBA00004141"/>
    </source>
</evidence>
<dbReference type="EMBL" id="KN837140">
    <property type="protein sequence ID" value="KIJ40930.1"/>
    <property type="molecule type" value="Genomic_DNA"/>
</dbReference>
<dbReference type="SUPFAM" id="SSF103481">
    <property type="entry name" value="Multidrug resistance efflux transporter EmrE"/>
    <property type="match status" value="1"/>
</dbReference>
<dbReference type="InterPro" id="IPR008521">
    <property type="entry name" value="Mg_trans_NIPA"/>
</dbReference>
<feature type="region of interest" description="Disordered" evidence="5">
    <location>
        <begin position="485"/>
        <end position="632"/>
    </location>
</feature>
<evidence type="ECO:0000256" key="5">
    <source>
        <dbReference type="SAM" id="MobiDB-lite"/>
    </source>
</evidence>
<feature type="compositionally biased region" description="Low complexity" evidence="5">
    <location>
        <begin position="506"/>
        <end position="516"/>
    </location>
</feature>
<feature type="region of interest" description="Disordered" evidence="5">
    <location>
        <begin position="371"/>
        <end position="439"/>
    </location>
</feature>
<dbReference type="GO" id="GO:0015095">
    <property type="term" value="F:magnesium ion transmembrane transporter activity"/>
    <property type="evidence" value="ECO:0007669"/>
    <property type="project" value="InterPro"/>
</dbReference>
<feature type="compositionally biased region" description="Basic and acidic residues" evidence="5">
    <location>
        <begin position="520"/>
        <end position="533"/>
    </location>
</feature>
<feature type="compositionally biased region" description="Low complexity" evidence="5">
    <location>
        <begin position="371"/>
        <end position="380"/>
    </location>
</feature>
<keyword evidence="2 6" id="KW-0812">Transmembrane</keyword>
<feature type="transmembrane region" description="Helical" evidence="6">
    <location>
        <begin position="88"/>
        <end position="118"/>
    </location>
</feature>
<feature type="transmembrane region" description="Helical" evidence="6">
    <location>
        <begin position="266"/>
        <end position="283"/>
    </location>
</feature>
<evidence type="ECO:0000256" key="3">
    <source>
        <dbReference type="ARBA" id="ARBA00022989"/>
    </source>
</evidence>
<dbReference type="Pfam" id="PF05653">
    <property type="entry name" value="Mg_trans_NIPA"/>
    <property type="match status" value="1"/>
</dbReference>
<protein>
    <recommendedName>
        <fullName evidence="9">Magnesium transporter</fullName>
    </recommendedName>
</protein>
<keyword evidence="3 6" id="KW-1133">Transmembrane helix</keyword>
<reference evidence="7 8" key="1">
    <citation type="submission" date="2014-06" db="EMBL/GenBank/DDBJ databases">
        <title>Evolutionary Origins and Diversification of the Mycorrhizal Mutualists.</title>
        <authorList>
            <consortium name="DOE Joint Genome Institute"/>
            <consortium name="Mycorrhizal Genomics Consortium"/>
            <person name="Kohler A."/>
            <person name="Kuo A."/>
            <person name="Nagy L.G."/>
            <person name="Floudas D."/>
            <person name="Copeland A."/>
            <person name="Barry K.W."/>
            <person name="Cichocki N."/>
            <person name="Veneault-Fourrey C."/>
            <person name="LaButti K."/>
            <person name="Lindquist E.A."/>
            <person name="Lipzen A."/>
            <person name="Lundell T."/>
            <person name="Morin E."/>
            <person name="Murat C."/>
            <person name="Riley R."/>
            <person name="Ohm R."/>
            <person name="Sun H."/>
            <person name="Tunlid A."/>
            <person name="Henrissat B."/>
            <person name="Grigoriev I.V."/>
            <person name="Hibbett D.S."/>
            <person name="Martin F."/>
        </authorList>
    </citation>
    <scope>NUCLEOTIDE SEQUENCE [LARGE SCALE GENOMIC DNA]</scope>
    <source>
        <strain evidence="7 8">SS14</strain>
    </source>
</reference>
<feature type="transmembrane region" description="Helical" evidence="6">
    <location>
        <begin position="290"/>
        <end position="310"/>
    </location>
</feature>
<dbReference type="GO" id="GO:0016020">
    <property type="term" value="C:membrane"/>
    <property type="evidence" value="ECO:0007669"/>
    <property type="project" value="UniProtKB-SubCell"/>
</dbReference>
<comment type="subcellular location">
    <subcellularLocation>
        <location evidence="1">Membrane</location>
        <topology evidence="1">Multi-pass membrane protein</topology>
    </subcellularLocation>
</comment>
<dbReference type="PANTHER" id="PTHR12570:SF92">
    <property type="entry name" value="SPICHTHYIN, ISOFORM B"/>
    <property type="match status" value="1"/>
</dbReference>
<dbReference type="Proteomes" id="UP000054279">
    <property type="component" value="Unassembled WGS sequence"/>
</dbReference>
<evidence type="ECO:0000256" key="4">
    <source>
        <dbReference type="ARBA" id="ARBA00023136"/>
    </source>
</evidence>
<name>A0A0C9VRL1_SPHS4</name>
<feature type="compositionally biased region" description="Low complexity" evidence="5">
    <location>
        <begin position="485"/>
        <end position="498"/>
    </location>
</feature>
<evidence type="ECO:0008006" key="9">
    <source>
        <dbReference type="Google" id="ProtNLM"/>
    </source>
</evidence>
<keyword evidence="4 6" id="KW-0472">Membrane</keyword>
<keyword evidence="8" id="KW-1185">Reference proteome</keyword>
<feature type="transmembrane region" description="Helical" evidence="6">
    <location>
        <begin position="191"/>
        <end position="219"/>
    </location>
</feature>
<feature type="compositionally biased region" description="Basic and acidic residues" evidence="5">
    <location>
        <begin position="596"/>
        <end position="605"/>
    </location>
</feature>